<keyword evidence="1" id="KW-0812">Transmembrane</keyword>
<accession>A0A161XBH5</accession>
<evidence type="ECO:0000256" key="1">
    <source>
        <dbReference type="SAM" id="Phobius"/>
    </source>
</evidence>
<dbReference type="PANTHER" id="PTHR23028:SF53">
    <property type="entry name" value="ACYL_TRANSF_3 DOMAIN-CONTAINING PROTEIN"/>
    <property type="match status" value="1"/>
</dbReference>
<organism evidence="3 4">
    <name type="scientific">Oerskovia enterophila</name>
    <dbReference type="NCBI Taxonomy" id="43678"/>
    <lineage>
        <taxon>Bacteria</taxon>
        <taxon>Bacillati</taxon>
        <taxon>Actinomycetota</taxon>
        <taxon>Actinomycetes</taxon>
        <taxon>Micrococcales</taxon>
        <taxon>Cellulomonadaceae</taxon>
        <taxon>Oerskovia</taxon>
    </lineage>
</organism>
<reference evidence="3 4" key="1">
    <citation type="submission" date="2016-01" db="EMBL/GenBank/DDBJ databases">
        <title>Genome sequence of Oerskovia enterophila VJag, an agar and cellulose degrading bacterium.</title>
        <authorList>
            <person name="Poehlein A."/>
            <person name="Jag V."/>
            <person name="Bengelsdorf F."/>
            <person name="Duerre P."/>
            <person name="Daniel R."/>
        </authorList>
    </citation>
    <scope>NUCLEOTIDE SEQUENCE [LARGE SCALE GENOMIC DNA]</scope>
    <source>
        <strain evidence="3 4">VJag</strain>
    </source>
</reference>
<dbReference type="InterPro" id="IPR050879">
    <property type="entry name" value="Acyltransferase_3"/>
</dbReference>
<sequence length="423" mass="47424">MTAGVFSVPRKLRLQGGPLSLVEAFDPRANSIGFLRWLMAFLVIFSHAGPIAGFYGGHDLGVQISSEQSIGGVAVAGFFFFSGFLIARSRMGSSTIWRYLWRRCLRIFPAFWATLLLVVLVFAPIAWWHTTGSIAGYWGVNYESPLTYFSNNMWLDLGQRNIAGMGAELPYAQLHGGYDWNGSAWTLRYEFLAYIIVAILGLFGALANRIVGGIFCAVILGLNAMQWSGAATLWSVNPIFSDPFLLMFLAPFCFGVLFTLFGDKIPVDDRLAIGALIFSALTYAYGGWNVIGQFGFLYFLMWFAVRGRITNWEKHGDFSYGIYITAWPVMTLGAFFGLQDYGWAVYHVVVIVATHVLAYLSWHLIESPAMSLKNWTPRFLERGIARMRPATTFLREELVNVDYSSTPYASRMRKQRQSAEGQS</sequence>
<name>A0A161XBH5_9CELL</name>
<keyword evidence="1" id="KW-0472">Membrane</keyword>
<feature type="transmembrane region" description="Helical" evidence="1">
    <location>
        <begin position="191"/>
        <end position="222"/>
    </location>
</feature>
<evidence type="ECO:0000259" key="2">
    <source>
        <dbReference type="Pfam" id="PF01757"/>
    </source>
</evidence>
<dbReference type="STRING" id="43678.OJAG_33810"/>
<dbReference type="AlphaFoldDB" id="A0A161XBH5"/>
<feature type="domain" description="Acyltransferase 3" evidence="2">
    <location>
        <begin position="31"/>
        <end position="361"/>
    </location>
</feature>
<gene>
    <name evidence="3" type="ORF">OJAG_33810</name>
</gene>
<dbReference type="Proteomes" id="UP000076447">
    <property type="component" value="Unassembled WGS sequence"/>
</dbReference>
<dbReference type="PANTHER" id="PTHR23028">
    <property type="entry name" value="ACETYLTRANSFERASE"/>
    <property type="match status" value="1"/>
</dbReference>
<dbReference type="PATRIC" id="fig|43678.3.peg.3545"/>
<feature type="transmembrane region" description="Helical" evidence="1">
    <location>
        <begin position="344"/>
        <end position="365"/>
    </location>
</feature>
<dbReference type="RefSeq" id="WP_269452550.1">
    <property type="nucleotide sequence ID" value="NZ_LRIE01000083.1"/>
</dbReference>
<feature type="transmembrane region" description="Helical" evidence="1">
    <location>
        <begin position="243"/>
        <end position="261"/>
    </location>
</feature>
<feature type="transmembrane region" description="Helical" evidence="1">
    <location>
        <begin position="107"/>
        <end position="128"/>
    </location>
</feature>
<protein>
    <submittedName>
        <fullName evidence="3">Acyltransferase family protein</fullName>
    </submittedName>
</protein>
<dbReference type="GO" id="GO:0000271">
    <property type="term" value="P:polysaccharide biosynthetic process"/>
    <property type="evidence" value="ECO:0007669"/>
    <property type="project" value="TreeGrafter"/>
</dbReference>
<keyword evidence="3" id="KW-0012">Acyltransferase</keyword>
<keyword evidence="1" id="KW-1133">Transmembrane helix</keyword>
<dbReference type="GO" id="GO:0016020">
    <property type="term" value="C:membrane"/>
    <property type="evidence" value="ECO:0007669"/>
    <property type="project" value="TreeGrafter"/>
</dbReference>
<feature type="transmembrane region" description="Helical" evidence="1">
    <location>
        <begin position="273"/>
        <end position="300"/>
    </location>
</feature>
<proteinExistence type="predicted"/>
<dbReference type="EMBL" id="LRIE01000083">
    <property type="protein sequence ID" value="KZM33897.1"/>
    <property type="molecule type" value="Genomic_DNA"/>
</dbReference>
<keyword evidence="3" id="KW-0808">Transferase</keyword>
<evidence type="ECO:0000313" key="3">
    <source>
        <dbReference type="EMBL" id="KZM33897.1"/>
    </source>
</evidence>
<dbReference type="InterPro" id="IPR002656">
    <property type="entry name" value="Acyl_transf_3_dom"/>
</dbReference>
<feature type="transmembrane region" description="Helical" evidence="1">
    <location>
        <begin position="320"/>
        <end position="338"/>
    </location>
</feature>
<feature type="transmembrane region" description="Helical" evidence="1">
    <location>
        <begin position="37"/>
        <end position="57"/>
    </location>
</feature>
<comment type="caution">
    <text evidence="3">The sequence shown here is derived from an EMBL/GenBank/DDBJ whole genome shotgun (WGS) entry which is preliminary data.</text>
</comment>
<dbReference type="Pfam" id="PF01757">
    <property type="entry name" value="Acyl_transf_3"/>
    <property type="match status" value="1"/>
</dbReference>
<feature type="transmembrane region" description="Helical" evidence="1">
    <location>
        <begin position="69"/>
        <end position="87"/>
    </location>
</feature>
<evidence type="ECO:0000313" key="4">
    <source>
        <dbReference type="Proteomes" id="UP000076447"/>
    </source>
</evidence>
<dbReference type="GO" id="GO:0016747">
    <property type="term" value="F:acyltransferase activity, transferring groups other than amino-acyl groups"/>
    <property type="evidence" value="ECO:0007669"/>
    <property type="project" value="InterPro"/>
</dbReference>